<protein>
    <recommendedName>
        <fullName evidence="3">FAS1 domain-containing protein</fullName>
    </recommendedName>
</protein>
<dbReference type="InterPro" id="IPR050904">
    <property type="entry name" value="Adhesion/Biosynth-related"/>
</dbReference>
<gene>
    <name evidence="4" type="ORF">PMAYCL1PPCAC_06170</name>
</gene>
<evidence type="ECO:0000259" key="3">
    <source>
        <dbReference type="PROSITE" id="PS50213"/>
    </source>
</evidence>
<keyword evidence="2" id="KW-0732">Signal</keyword>
<dbReference type="PANTHER" id="PTHR10900">
    <property type="entry name" value="PERIOSTIN-RELATED"/>
    <property type="match status" value="1"/>
</dbReference>
<feature type="region of interest" description="Disordered" evidence="1">
    <location>
        <begin position="124"/>
        <end position="159"/>
    </location>
</feature>
<dbReference type="Gene3D" id="2.30.180.10">
    <property type="entry name" value="FAS1 domain"/>
    <property type="match status" value="2"/>
</dbReference>
<evidence type="ECO:0000313" key="4">
    <source>
        <dbReference type="EMBL" id="GMR35975.1"/>
    </source>
</evidence>
<proteinExistence type="predicted"/>
<dbReference type="AlphaFoldDB" id="A0AAN5C9U9"/>
<feature type="chain" id="PRO_5042971766" description="FAS1 domain-containing protein" evidence="2">
    <location>
        <begin position="17"/>
        <end position="573"/>
    </location>
</feature>
<dbReference type="GO" id="GO:0005615">
    <property type="term" value="C:extracellular space"/>
    <property type="evidence" value="ECO:0007669"/>
    <property type="project" value="TreeGrafter"/>
</dbReference>
<dbReference type="GO" id="GO:0050839">
    <property type="term" value="F:cell adhesion molecule binding"/>
    <property type="evidence" value="ECO:0007669"/>
    <property type="project" value="TreeGrafter"/>
</dbReference>
<dbReference type="GO" id="GO:0031012">
    <property type="term" value="C:extracellular matrix"/>
    <property type="evidence" value="ECO:0007669"/>
    <property type="project" value="TreeGrafter"/>
</dbReference>
<dbReference type="EMBL" id="BTRK01000002">
    <property type="protein sequence ID" value="GMR35975.1"/>
    <property type="molecule type" value="Genomic_DNA"/>
</dbReference>
<feature type="compositionally biased region" description="Basic and acidic residues" evidence="1">
    <location>
        <begin position="128"/>
        <end position="148"/>
    </location>
</feature>
<feature type="domain" description="FAS1" evidence="3">
    <location>
        <begin position="266"/>
        <end position="389"/>
    </location>
</feature>
<reference evidence="5" key="1">
    <citation type="submission" date="2022-10" db="EMBL/GenBank/DDBJ databases">
        <title>Genome assembly of Pristionchus species.</title>
        <authorList>
            <person name="Yoshida K."/>
            <person name="Sommer R.J."/>
        </authorList>
    </citation>
    <scope>NUCLEOTIDE SEQUENCE [LARGE SCALE GENOMIC DNA]</scope>
    <source>
        <strain evidence="5">RS5460</strain>
    </source>
</reference>
<dbReference type="PROSITE" id="PS50213">
    <property type="entry name" value="FAS1"/>
    <property type="match status" value="2"/>
</dbReference>
<feature type="domain" description="FAS1" evidence="3">
    <location>
        <begin position="393"/>
        <end position="527"/>
    </location>
</feature>
<dbReference type="SMART" id="SM00554">
    <property type="entry name" value="FAS1"/>
    <property type="match status" value="2"/>
</dbReference>
<evidence type="ECO:0000313" key="5">
    <source>
        <dbReference type="Proteomes" id="UP001328107"/>
    </source>
</evidence>
<sequence length="573" mass="63741">MLRLLILSIFIPLICSNGFFSQLFEDGDLFGDDDFPAVRPIRPMQNKYMRHIIRDDDFNEPRIIKAPSVPVHAFSSDSSSRPHSVSRIGSSDFEGSTFNRLLDTTQNLFTNLFSMFPTREFTVSVNRPDPDYVEREDTDREGSGERSDNSINSQNDVEKTVDDLKKKTIDRLASFIDNIGASATKSAQLTGPHICVRELNKRILEPSKSITSHRECKRFEKAVRCIDRKSDKKGGVETVRIQECCSGFDTDDISAEGCNQDAPLMSARDVLSLANSSMVDLLDELGLSSVLDGPEQYTIIVPPNSAIERIQRSSYDELRNLLSNHILAGDLRDYEMIDGSEFTSQANATVSVVQRDYEGRQKTLLNCVSLTTTNLRTTSGTIHHSSDSLGLSSTSILEYLEEANRFKTFVSLITPELERKLRSNEGEYTVFAFSDAAFASLSESVRTNVISKSACINDLIINHIVNGTICSSQLEDNLVTSLGGNELRVHTMVDVNGTHTLHIGTAKVIEADRFTSNGVVHVINDVILLEHLLTWRDHLLTFNEPLLDALSSLTMDSEPLTIFVPPFNASTVP</sequence>
<feature type="signal peptide" evidence="2">
    <location>
        <begin position="1"/>
        <end position="16"/>
    </location>
</feature>
<name>A0AAN5C9U9_9BILA</name>
<dbReference type="InterPro" id="IPR000782">
    <property type="entry name" value="FAS1_domain"/>
</dbReference>
<dbReference type="SUPFAM" id="SSF82153">
    <property type="entry name" value="FAS1 domain"/>
    <property type="match status" value="2"/>
</dbReference>
<keyword evidence="5" id="KW-1185">Reference proteome</keyword>
<dbReference type="GO" id="GO:0007155">
    <property type="term" value="P:cell adhesion"/>
    <property type="evidence" value="ECO:0007669"/>
    <property type="project" value="TreeGrafter"/>
</dbReference>
<organism evidence="4 5">
    <name type="scientific">Pristionchus mayeri</name>
    <dbReference type="NCBI Taxonomy" id="1317129"/>
    <lineage>
        <taxon>Eukaryota</taxon>
        <taxon>Metazoa</taxon>
        <taxon>Ecdysozoa</taxon>
        <taxon>Nematoda</taxon>
        <taxon>Chromadorea</taxon>
        <taxon>Rhabditida</taxon>
        <taxon>Rhabditina</taxon>
        <taxon>Diplogasteromorpha</taxon>
        <taxon>Diplogasteroidea</taxon>
        <taxon>Neodiplogasteridae</taxon>
        <taxon>Pristionchus</taxon>
    </lineage>
</organism>
<dbReference type="Pfam" id="PF02469">
    <property type="entry name" value="Fasciclin"/>
    <property type="match status" value="2"/>
</dbReference>
<dbReference type="Proteomes" id="UP001328107">
    <property type="component" value="Unassembled WGS sequence"/>
</dbReference>
<comment type="caution">
    <text evidence="4">The sequence shown here is derived from an EMBL/GenBank/DDBJ whole genome shotgun (WGS) entry which is preliminary data.</text>
</comment>
<dbReference type="InterPro" id="IPR036378">
    <property type="entry name" value="FAS1_dom_sf"/>
</dbReference>
<accession>A0AAN5C9U9</accession>
<evidence type="ECO:0000256" key="2">
    <source>
        <dbReference type="SAM" id="SignalP"/>
    </source>
</evidence>
<evidence type="ECO:0000256" key="1">
    <source>
        <dbReference type="SAM" id="MobiDB-lite"/>
    </source>
</evidence>
<dbReference type="PANTHER" id="PTHR10900:SF124">
    <property type="entry name" value="FI05614P"/>
    <property type="match status" value="1"/>
</dbReference>
<dbReference type="GO" id="GO:0030198">
    <property type="term" value="P:extracellular matrix organization"/>
    <property type="evidence" value="ECO:0007669"/>
    <property type="project" value="TreeGrafter"/>
</dbReference>